<name>A0A8S0X1S6_9FIRM</name>
<reference evidence="3" key="2">
    <citation type="submission" date="2020-01" db="EMBL/GenBank/DDBJ databases">
        <authorList>
            <person name="Hornung B."/>
        </authorList>
    </citation>
    <scope>NUCLEOTIDE SEQUENCE</scope>
    <source>
        <strain evidence="3">PacBioINE</strain>
    </source>
</reference>
<evidence type="ECO:0000313" key="5">
    <source>
        <dbReference type="Proteomes" id="UP001071230"/>
    </source>
</evidence>
<accession>A0A8S0X1S6</accession>
<dbReference type="KEGG" id="aacx:DEACI_4094"/>
<organism evidence="3">
    <name type="scientific">Acididesulfobacillus acetoxydans</name>
    <dbReference type="NCBI Taxonomy" id="1561005"/>
    <lineage>
        <taxon>Bacteria</taxon>
        <taxon>Bacillati</taxon>
        <taxon>Bacillota</taxon>
        <taxon>Clostridia</taxon>
        <taxon>Eubacteriales</taxon>
        <taxon>Peptococcaceae</taxon>
        <taxon>Acididesulfobacillus</taxon>
    </lineage>
</organism>
<evidence type="ECO:0000313" key="4">
    <source>
        <dbReference type="EMBL" id="CEJ07228.1"/>
    </source>
</evidence>
<protein>
    <submittedName>
        <fullName evidence="3">Uncharacterized protein</fullName>
    </submittedName>
</protein>
<keyword evidence="5" id="KW-1185">Reference proteome</keyword>
<dbReference type="AlphaFoldDB" id="A0A8S0X1S6"/>
<evidence type="ECO:0000256" key="1">
    <source>
        <dbReference type="SAM" id="Phobius"/>
    </source>
</evidence>
<feature type="transmembrane region" description="Helical" evidence="1">
    <location>
        <begin position="28"/>
        <end position="52"/>
    </location>
</feature>
<dbReference type="KEGG" id="aacx:DEACI_4057"/>
<reference evidence="4" key="1">
    <citation type="submission" date="2014-11" db="EMBL/GenBank/DDBJ databases">
        <authorList>
            <person name="Hornung B.V."/>
        </authorList>
    </citation>
    <scope>NUCLEOTIDE SEQUENCE</scope>
    <source>
        <strain evidence="4">INE</strain>
    </source>
</reference>
<gene>
    <name evidence="4" type="ORF">DEACI_1686</name>
    <name evidence="2" type="ORF">DEACI_4057</name>
    <name evidence="3" type="ORF">DEACI_4094</name>
</gene>
<keyword evidence="1" id="KW-0812">Transmembrane</keyword>
<dbReference type="Proteomes" id="UP001071230">
    <property type="component" value="Unassembled WGS sequence"/>
</dbReference>
<evidence type="ECO:0000313" key="2">
    <source>
        <dbReference type="EMBL" id="CAA7603234.1"/>
    </source>
</evidence>
<dbReference type="Proteomes" id="UP000836597">
    <property type="component" value="Chromosome"/>
</dbReference>
<proteinExistence type="predicted"/>
<evidence type="ECO:0000313" key="3">
    <source>
        <dbReference type="EMBL" id="CAA7603271.1"/>
    </source>
</evidence>
<dbReference type="EMBL" id="LR746496">
    <property type="protein sequence ID" value="CAA7603234.1"/>
    <property type="molecule type" value="Genomic_DNA"/>
</dbReference>
<dbReference type="EMBL" id="CDGJ01000047">
    <property type="protein sequence ID" value="CEJ07228.1"/>
    <property type="molecule type" value="Genomic_DNA"/>
</dbReference>
<keyword evidence="1" id="KW-1133">Transmembrane helix</keyword>
<keyword evidence="1" id="KW-0472">Membrane</keyword>
<sequence length="97" mass="11183">MNFHGLLFFCLDPNGTYRGFTVAILSAQYFLTLVIRFTWQNLIIYLLFIMYCRLLGPHDRMRDDAHNVGSRAALLEALTMFRSCDKHFGNTGTQGED</sequence>
<dbReference type="EMBL" id="LR746496">
    <property type="protein sequence ID" value="CAA7603271.1"/>
    <property type="molecule type" value="Genomic_DNA"/>
</dbReference>